<dbReference type="Pfam" id="PF06738">
    <property type="entry name" value="ThrE"/>
    <property type="match status" value="1"/>
</dbReference>
<feature type="domain" description="Threonine/Serine exporter ThrE" evidence="8">
    <location>
        <begin position="290"/>
        <end position="409"/>
    </location>
</feature>
<dbReference type="RefSeq" id="WP_146311701.1">
    <property type="nucleotide sequence ID" value="NZ_VOHE01000002.1"/>
</dbReference>
<proteinExistence type="inferred from homology"/>
<keyword evidence="10" id="KW-1185">Reference proteome</keyword>
<dbReference type="EMBL" id="VOHE01000002">
    <property type="protein sequence ID" value="TWT20861.1"/>
    <property type="molecule type" value="Genomic_DNA"/>
</dbReference>
<dbReference type="PANTHER" id="PTHR31082:SF4">
    <property type="entry name" value="PHEROMONE-REGULATED MEMBRANE PROTEIN 10"/>
    <property type="match status" value="1"/>
</dbReference>
<feature type="transmembrane region" description="Helical" evidence="6">
    <location>
        <begin position="306"/>
        <end position="324"/>
    </location>
</feature>
<name>A0A5C5U366_9GAMM</name>
<feature type="transmembrane region" description="Helical" evidence="6">
    <location>
        <begin position="360"/>
        <end position="380"/>
    </location>
</feature>
<evidence type="ECO:0000256" key="6">
    <source>
        <dbReference type="SAM" id="Phobius"/>
    </source>
</evidence>
<evidence type="ECO:0000259" key="7">
    <source>
        <dbReference type="Pfam" id="PF06738"/>
    </source>
</evidence>
<evidence type="ECO:0000313" key="10">
    <source>
        <dbReference type="Proteomes" id="UP000315949"/>
    </source>
</evidence>
<evidence type="ECO:0000256" key="5">
    <source>
        <dbReference type="ARBA" id="ARBA00034125"/>
    </source>
</evidence>
<keyword evidence="3 6" id="KW-1133">Transmembrane helix</keyword>
<feature type="transmembrane region" description="Helical" evidence="6">
    <location>
        <begin position="243"/>
        <end position="269"/>
    </location>
</feature>
<dbReference type="InterPro" id="IPR024528">
    <property type="entry name" value="ThrE_2"/>
</dbReference>
<comment type="caution">
    <text evidence="9">The sequence shown here is derived from an EMBL/GenBank/DDBJ whole genome shotgun (WGS) entry which is preliminary data.</text>
</comment>
<dbReference type="Pfam" id="PF12821">
    <property type="entry name" value="ThrE_2"/>
    <property type="match status" value="1"/>
</dbReference>
<protein>
    <submittedName>
        <fullName evidence="9">Threonine/serine exporter family protein</fullName>
    </submittedName>
</protein>
<keyword evidence="4 6" id="KW-0472">Membrane</keyword>
<reference evidence="9 10" key="1">
    <citation type="submission" date="2019-07" db="EMBL/GenBank/DDBJ databases">
        <title>Luteimonas sp. YD-1 nov., isolated from acidic soil.</title>
        <authorList>
            <person name="Zhou J."/>
        </authorList>
    </citation>
    <scope>NUCLEOTIDE SEQUENCE [LARGE SCALE GENOMIC DNA]</scope>
    <source>
        <strain evidence="9 10">YD-1</strain>
    </source>
</reference>
<dbReference type="GO" id="GO:0022857">
    <property type="term" value="F:transmembrane transporter activity"/>
    <property type="evidence" value="ECO:0007669"/>
    <property type="project" value="InterPro"/>
</dbReference>
<dbReference type="OrthoDB" id="1490274at2"/>
<dbReference type="InterPro" id="IPR010619">
    <property type="entry name" value="ThrE-like_N"/>
</dbReference>
<feature type="transmembrane region" description="Helical" evidence="6">
    <location>
        <begin position="392"/>
        <end position="413"/>
    </location>
</feature>
<gene>
    <name evidence="9" type="ORF">FQY79_06075</name>
</gene>
<dbReference type="AlphaFoldDB" id="A0A5C5U366"/>
<comment type="subcellular location">
    <subcellularLocation>
        <location evidence="1">Membrane</location>
        <topology evidence="1">Multi-pass membrane protein</topology>
    </subcellularLocation>
</comment>
<sequence length="419" mass="44018">MPAPQMPTAASAAAFATRIEFVVELAGQLHRYGTTAQRLEGAIEAVARRLGLDCEPWSNPTGLILSFSDPQQPPGVSHTTRVIRLPPGETNLHKLCEADRIAEEVLAGRLDIVEGHAALRALKRDGGWRSHLQQVAGFGLAAASMAGLLRLPWLDIATAAVIGTLVGLLGILSRGRPQMREADEVLAGVVAGGLAALVATFVAPLNLNTVVIASMIVLMPGMALTNAFSELTSQHLISGTARLFGALATLLKLTVGTMIALIALQLLGLEPQVRALRPQPAWVEWGAVVTASWAFAALFRSGRRDIALVMAAAIAGYQISRLGGQWLGSPIGVFLSALVITVAGNGYAQWRNRPGALIRVPGIIMLVPGSTSLRTLLVAVQQQDVVAGQQAAITVLNVLLALIAGLLVGNLLLPARRSL</sequence>
<feature type="transmembrane region" description="Helical" evidence="6">
    <location>
        <begin position="211"/>
        <end position="231"/>
    </location>
</feature>
<feature type="transmembrane region" description="Helical" evidence="6">
    <location>
        <begin position="156"/>
        <end position="173"/>
    </location>
</feature>
<dbReference type="Proteomes" id="UP000315949">
    <property type="component" value="Unassembled WGS sequence"/>
</dbReference>
<evidence type="ECO:0000256" key="3">
    <source>
        <dbReference type="ARBA" id="ARBA00022989"/>
    </source>
</evidence>
<organism evidence="9 10">
    <name type="scientific">Luteimonas wenzhouensis</name>
    <dbReference type="NCBI Taxonomy" id="2599615"/>
    <lineage>
        <taxon>Bacteria</taxon>
        <taxon>Pseudomonadati</taxon>
        <taxon>Pseudomonadota</taxon>
        <taxon>Gammaproteobacteria</taxon>
        <taxon>Lysobacterales</taxon>
        <taxon>Lysobacteraceae</taxon>
        <taxon>Luteimonas</taxon>
    </lineage>
</organism>
<dbReference type="InterPro" id="IPR051361">
    <property type="entry name" value="ThrE/Ser_Exporter"/>
</dbReference>
<accession>A0A5C5U366</accession>
<feature type="transmembrane region" description="Helical" evidence="6">
    <location>
        <begin position="281"/>
        <end position="299"/>
    </location>
</feature>
<comment type="similarity">
    <text evidence="5">Belongs to the ThrE exporter (TC 2.A.79) family.</text>
</comment>
<evidence type="ECO:0000256" key="1">
    <source>
        <dbReference type="ARBA" id="ARBA00004141"/>
    </source>
</evidence>
<evidence type="ECO:0000313" key="9">
    <source>
        <dbReference type="EMBL" id="TWT20861.1"/>
    </source>
</evidence>
<feature type="domain" description="Threonine/serine exporter-like N-terminal" evidence="7">
    <location>
        <begin position="21"/>
        <end position="261"/>
    </location>
</feature>
<evidence type="ECO:0000256" key="2">
    <source>
        <dbReference type="ARBA" id="ARBA00022692"/>
    </source>
</evidence>
<keyword evidence="2 6" id="KW-0812">Transmembrane</keyword>
<feature type="transmembrane region" description="Helical" evidence="6">
    <location>
        <begin position="330"/>
        <end position="348"/>
    </location>
</feature>
<feature type="transmembrane region" description="Helical" evidence="6">
    <location>
        <begin position="185"/>
        <end position="205"/>
    </location>
</feature>
<evidence type="ECO:0000259" key="8">
    <source>
        <dbReference type="Pfam" id="PF12821"/>
    </source>
</evidence>
<dbReference type="GO" id="GO:0016020">
    <property type="term" value="C:membrane"/>
    <property type="evidence" value="ECO:0007669"/>
    <property type="project" value="UniProtKB-SubCell"/>
</dbReference>
<evidence type="ECO:0000256" key="4">
    <source>
        <dbReference type="ARBA" id="ARBA00023136"/>
    </source>
</evidence>
<dbReference type="PANTHER" id="PTHR31082">
    <property type="entry name" value="PHEROMONE-REGULATED MEMBRANE PROTEIN 10"/>
    <property type="match status" value="1"/>
</dbReference>